<evidence type="ECO:0000313" key="3">
    <source>
        <dbReference type="Proteomes" id="UP000001572"/>
    </source>
</evidence>
<keyword evidence="1" id="KW-0472">Membrane</keyword>
<reference evidence="3" key="1">
    <citation type="journal article" date="2016" name="Genome Announc.">
        <title>Complete genome sequence of Alkaliphilus metalliredigens strain QYMF, an alkaliphilic and metal-reducing bacterium isolated from borax-contaminated leachate ponds.</title>
        <authorList>
            <person name="Hwang C."/>
            <person name="Copeland A."/>
            <person name="Lucas S."/>
            <person name="Lapidus A."/>
            <person name="Barry K."/>
            <person name="Detter J.C."/>
            <person name="Glavina Del Rio T."/>
            <person name="Hammon N."/>
            <person name="Israni S."/>
            <person name="Dalin E."/>
            <person name="Tice H."/>
            <person name="Pitluck S."/>
            <person name="Chertkov O."/>
            <person name="Brettin T."/>
            <person name="Bruce D."/>
            <person name="Han C."/>
            <person name="Schmutz J."/>
            <person name="Larimer F."/>
            <person name="Land M.L."/>
            <person name="Hauser L."/>
            <person name="Kyrpides N."/>
            <person name="Mikhailova N."/>
            <person name="Ye Q."/>
            <person name="Zhou J."/>
            <person name="Richardson P."/>
            <person name="Fields M.W."/>
        </authorList>
    </citation>
    <scope>NUCLEOTIDE SEQUENCE [LARGE SCALE GENOMIC DNA]</scope>
    <source>
        <strain evidence="3">QYMF</strain>
    </source>
</reference>
<dbReference type="EMBL" id="CP000724">
    <property type="protein sequence ID" value="ABR50072.1"/>
    <property type="molecule type" value="Genomic_DNA"/>
</dbReference>
<dbReference type="Proteomes" id="UP000001572">
    <property type="component" value="Chromosome"/>
</dbReference>
<proteinExistence type="predicted"/>
<accession>A6TV54</accession>
<feature type="transmembrane region" description="Helical" evidence="1">
    <location>
        <begin position="12"/>
        <end position="29"/>
    </location>
</feature>
<feature type="transmembrane region" description="Helical" evidence="1">
    <location>
        <begin position="174"/>
        <end position="197"/>
    </location>
</feature>
<gene>
    <name evidence="2" type="ordered locus">Amet_3989</name>
</gene>
<feature type="transmembrane region" description="Helical" evidence="1">
    <location>
        <begin position="93"/>
        <end position="114"/>
    </location>
</feature>
<keyword evidence="1" id="KW-0812">Transmembrane</keyword>
<keyword evidence="3" id="KW-1185">Reference proteome</keyword>
<evidence type="ECO:0000256" key="1">
    <source>
        <dbReference type="SAM" id="Phobius"/>
    </source>
</evidence>
<dbReference type="AlphaFoldDB" id="A6TV54"/>
<protein>
    <submittedName>
        <fullName evidence="2">Uncharacterized protein</fullName>
    </submittedName>
</protein>
<organism evidence="2 3">
    <name type="scientific">Alkaliphilus metalliredigens (strain QYMF)</name>
    <dbReference type="NCBI Taxonomy" id="293826"/>
    <lineage>
        <taxon>Bacteria</taxon>
        <taxon>Bacillati</taxon>
        <taxon>Bacillota</taxon>
        <taxon>Clostridia</taxon>
        <taxon>Peptostreptococcales</taxon>
        <taxon>Natronincolaceae</taxon>
        <taxon>Alkaliphilus</taxon>
    </lineage>
</organism>
<feature type="transmembrane region" description="Helical" evidence="1">
    <location>
        <begin position="121"/>
        <end position="144"/>
    </location>
</feature>
<dbReference type="KEGG" id="amt:Amet_3989"/>
<evidence type="ECO:0000313" key="2">
    <source>
        <dbReference type="EMBL" id="ABR50072.1"/>
    </source>
</evidence>
<feature type="transmembrane region" description="Helical" evidence="1">
    <location>
        <begin position="35"/>
        <end position="53"/>
    </location>
</feature>
<sequence>MLIKKGCIMTRNKQRILAVVLILVSFFAILLQNVFLTMFIGVIYIVLSIYWIVKGALNHLLECLGYLTFYSPIFSLILTSLLIENKVIGNSIILQYLIFGILYILVSLIIILFGRTKMVKLATLIIAQVMTVFFIILNIVINLIPISVLNDFLISSGTTLEELQLVMGYDSRTLFITMLQFLFAPVLIMALLMYLVIEIKEYIVSRIDDNNIV</sequence>
<dbReference type="HOGENOM" id="CLU_1292193_0_0_9"/>
<name>A6TV54_ALKMQ</name>
<feature type="transmembrane region" description="Helical" evidence="1">
    <location>
        <begin position="60"/>
        <end position="81"/>
    </location>
</feature>
<keyword evidence="1" id="KW-1133">Transmembrane helix</keyword>